<dbReference type="Pfam" id="PF07690">
    <property type="entry name" value="MFS_1"/>
    <property type="match status" value="2"/>
</dbReference>
<feature type="transmembrane region" description="Helical" evidence="8">
    <location>
        <begin position="48"/>
        <end position="70"/>
    </location>
</feature>
<feature type="transmembrane region" description="Helical" evidence="8">
    <location>
        <begin position="82"/>
        <end position="105"/>
    </location>
</feature>
<evidence type="ECO:0000256" key="3">
    <source>
        <dbReference type="ARBA" id="ARBA00022448"/>
    </source>
</evidence>
<dbReference type="RefSeq" id="WP_107526645.1">
    <property type="nucleotide sequence ID" value="NZ_JAIBNU010000003.1"/>
</dbReference>
<evidence type="ECO:0000259" key="9">
    <source>
        <dbReference type="PROSITE" id="PS50850"/>
    </source>
</evidence>
<accession>A0A418HQB6</accession>
<evidence type="ECO:0000313" key="11">
    <source>
        <dbReference type="Proteomes" id="UP000283576"/>
    </source>
</evidence>
<keyword evidence="3" id="KW-0813">Transport</keyword>
<dbReference type="Gene3D" id="1.20.1250.20">
    <property type="entry name" value="MFS general substrate transporter like domains"/>
    <property type="match status" value="1"/>
</dbReference>
<gene>
    <name evidence="10" type="ORF">BUZ01_03845</name>
</gene>
<evidence type="ECO:0000256" key="5">
    <source>
        <dbReference type="ARBA" id="ARBA00022989"/>
    </source>
</evidence>
<keyword evidence="4 8" id="KW-0812">Transmembrane</keyword>
<comment type="subcellular location">
    <subcellularLocation>
        <location evidence="1">Cell membrane</location>
        <topology evidence="1">Multi-pass membrane protein</topology>
    </subcellularLocation>
</comment>
<evidence type="ECO:0000256" key="6">
    <source>
        <dbReference type="ARBA" id="ARBA00023136"/>
    </source>
</evidence>
<feature type="transmembrane region" description="Helical" evidence="8">
    <location>
        <begin position="204"/>
        <end position="221"/>
    </location>
</feature>
<dbReference type="Gene3D" id="1.20.1720.10">
    <property type="entry name" value="Multidrug resistance protein D"/>
    <property type="match status" value="1"/>
</dbReference>
<feature type="transmembrane region" description="Helical" evidence="8">
    <location>
        <begin position="12"/>
        <end position="28"/>
    </location>
</feature>
<feature type="transmembrane region" description="Helical" evidence="8">
    <location>
        <begin position="298"/>
        <end position="321"/>
    </location>
</feature>
<dbReference type="InterPro" id="IPR036259">
    <property type="entry name" value="MFS_trans_sf"/>
</dbReference>
<feature type="transmembrane region" description="Helical" evidence="8">
    <location>
        <begin position="333"/>
        <end position="354"/>
    </location>
</feature>
<reference evidence="10 11" key="1">
    <citation type="journal article" date="2016" name="Front. Microbiol.">
        <title>Comprehensive Phylogenetic Analysis of Bovine Non-aureus Staphylococci Species Based on Whole-Genome Sequencing.</title>
        <authorList>
            <person name="Naushad S."/>
            <person name="Barkema H.W."/>
            <person name="Luby C."/>
            <person name="Condas L.A."/>
            <person name="Nobrega D.B."/>
            <person name="Carson D.A."/>
            <person name="De Buck J."/>
        </authorList>
    </citation>
    <scope>NUCLEOTIDE SEQUENCE [LARGE SCALE GENOMIC DNA]</scope>
    <source>
        <strain evidence="10 11">SNUC 1388</strain>
    </source>
</reference>
<dbReference type="PANTHER" id="PTHR42718:SF9">
    <property type="entry name" value="MAJOR FACILITATOR SUPERFAMILY MULTIDRUG TRANSPORTER MFSC"/>
    <property type="match status" value="1"/>
</dbReference>
<feature type="transmembrane region" description="Helical" evidence="8">
    <location>
        <begin position="111"/>
        <end position="129"/>
    </location>
</feature>
<evidence type="ECO:0000256" key="8">
    <source>
        <dbReference type="SAM" id="Phobius"/>
    </source>
</evidence>
<protein>
    <recommendedName>
        <fullName evidence="7">Quinolone resistance protein NorB</fullName>
    </recommendedName>
</protein>
<dbReference type="GO" id="GO:0005886">
    <property type="term" value="C:plasma membrane"/>
    <property type="evidence" value="ECO:0007669"/>
    <property type="project" value="UniProtKB-SubCell"/>
</dbReference>
<dbReference type="GO" id="GO:0022857">
    <property type="term" value="F:transmembrane transporter activity"/>
    <property type="evidence" value="ECO:0007669"/>
    <property type="project" value="InterPro"/>
</dbReference>
<evidence type="ECO:0000256" key="2">
    <source>
        <dbReference type="ARBA" id="ARBA00007520"/>
    </source>
</evidence>
<dbReference type="AlphaFoldDB" id="A0A418HQB6"/>
<evidence type="ECO:0000256" key="7">
    <source>
        <dbReference type="ARBA" id="ARBA00040594"/>
    </source>
</evidence>
<feature type="transmembrane region" description="Helical" evidence="8">
    <location>
        <begin position="165"/>
        <end position="183"/>
    </location>
</feature>
<feature type="transmembrane region" description="Helical" evidence="8">
    <location>
        <begin position="360"/>
        <end position="381"/>
    </location>
</feature>
<feature type="transmembrane region" description="Helical" evidence="8">
    <location>
        <begin position="227"/>
        <end position="247"/>
    </location>
</feature>
<evidence type="ECO:0000256" key="4">
    <source>
        <dbReference type="ARBA" id="ARBA00022692"/>
    </source>
</evidence>
<feature type="domain" description="Major facilitator superfamily (MFS) profile" evidence="9">
    <location>
        <begin position="13"/>
        <end position="458"/>
    </location>
</feature>
<sequence>MKQQNKNISEQQLLLGIVLAILTYWLFAQSFLNIGPKVQGTVSTSPDIVNISISLTSFVTGVFMVVAGNISDRYGMLKMTRIALVLSIVGSLMLIITNSVVLLLVGRMIQGLSAAFLMPATISMVNYYFEGASRQRALSFWSIGAFGGTGLSSFFAGAIATFFNWQAIFMISIIVSVCALFLFKNLSNQQFEKHAKVTKFDIKGLVLFIVMIASISFVITQGYKIGWLSAITFVCIGIFIICGYLFYYVEQRQSTPFINLQLFKNKPYIGAVIANFLLNTGVGVIALLNMYIQSGIHLSPLYAGLITLPYLIALLIVIRLGEKSIKRFGAKRAMIVGPILTALGVILFSCTFLNATQYIVLAVIASVLFGAGTGLFATPALSTAVSTTDPDKVGVASGIFKMGSTLGGAFGIAIMTSLFTGVMQGGYSVHVAAGVGFIVGSILIFGAVCASAIVIPTRSVKRSVINSR</sequence>
<dbReference type="InterPro" id="IPR020846">
    <property type="entry name" value="MFS_dom"/>
</dbReference>
<comment type="caution">
    <text evidence="10">The sequence shown here is derived from an EMBL/GenBank/DDBJ whole genome shotgun (WGS) entry which is preliminary data.</text>
</comment>
<proteinExistence type="inferred from homology"/>
<dbReference type="CDD" id="cd17321">
    <property type="entry name" value="MFS_MMR_MDR_like"/>
    <property type="match status" value="1"/>
</dbReference>
<dbReference type="PANTHER" id="PTHR42718">
    <property type="entry name" value="MAJOR FACILITATOR SUPERFAMILY MULTIDRUG TRANSPORTER MFSC"/>
    <property type="match status" value="1"/>
</dbReference>
<organism evidence="10 11">
    <name type="scientific">Staphylococcus gallinarum</name>
    <dbReference type="NCBI Taxonomy" id="1293"/>
    <lineage>
        <taxon>Bacteria</taxon>
        <taxon>Bacillati</taxon>
        <taxon>Bacillota</taxon>
        <taxon>Bacilli</taxon>
        <taxon>Bacillales</taxon>
        <taxon>Staphylococcaceae</taxon>
        <taxon>Staphylococcus</taxon>
    </lineage>
</organism>
<dbReference type="SUPFAM" id="SSF103473">
    <property type="entry name" value="MFS general substrate transporter"/>
    <property type="match status" value="1"/>
</dbReference>
<comment type="similarity">
    <text evidence="2">Belongs to the major facilitator superfamily. TCR/Tet family.</text>
</comment>
<feature type="transmembrane region" description="Helical" evidence="8">
    <location>
        <begin position="393"/>
        <end position="419"/>
    </location>
</feature>
<feature type="transmembrane region" description="Helical" evidence="8">
    <location>
        <begin position="138"/>
        <end position="159"/>
    </location>
</feature>
<dbReference type="Proteomes" id="UP000283576">
    <property type="component" value="Unassembled WGS sequence"/>
</dbReference>
<dbReference type="InterPro" id="IPR011701">
    <property type="entry name" value="MFS"/>
</dbReference>
<evidence type="ECO:0000313" key="10">
    <source>
        <dbReference type="EMBL" id="RIL43766.1"/>
    </source>
</evidence>
<dbReference type="EMBL" id="QXRZ01000002">
    <property type="protein sequence ID" value="RIL43766.1"/>
    <property type="molecule type" value="Genomic_DNA"/>
</dbReference>
<name>A0A418HQB6_STAGA</name>
<evidence type="ECO:0000256" key="1">
    <source>
        <dbReference type="ARBA" id="ARBA00004651"/>
    </source>
</evidence>
<keyword evidence="5 8" id="KW-1133">Transmembrane helix</keyword>
<dbReference type="PROSITE" id="PS50850">
    <property type="entry name" value="MFS"/>
    <property type="match status" value="1"/>
</dbReference>
<feature type="transmembrane region" description="Helical" evidence="8">
    <location>
        <begin position="268"/>
        <end position="292"/>
    </location>
</feature>
<keyword evidence="6 8" id="KW-0472">Membrane</keyword>
<feature type="transmembrane region" description="Helical" evidence="8">
    <location>
        <begin position="431"/>
        <end position="455"/>
    </location>
</feature>